<dbReference type="RefSeq" id="WP_184263696.1">
    <property type="nucleotide sequence ID" value="NZ_JACIIX010000008.1"/>
</dbReference>
<reference evidence="4 5" key="1">
    <citation type="submission" date="2020-08" db="EMBL/GenBank/DDBJ databases">
        <title>Genomic Encyclopedia of Type Strains, Phase IV (KMG-IV): sequencing the most valuable type-strain genomes for metagenomic binning, comparative biology and taxonomic classification.</title>
        <authorList>
            <person name="Goeker M."/>
        </authorList>
    </citation>
    <scope>NUCLEOTIDE SEQUENCE [LARGE SCALE GENOMIC DNA]</scope>
    <source>
        <strain evidence="4 5">DSM 11590</strain>
    </source>
</reference>
<sequence>MSEERIRRCGPEDFPRLLDIWYQATCQGHPFLSPEQIAQQYALVRDHYMPVAELWAAETEDGVIVGFIALLDSLIGGLFVDPVFHRCGIGTRLIQHARSLRGTLSLGVYAQNEDARRLYGRLGFREVGRSPQDDAGLPFEVIAMDLDLTAP</sequence>
<evidence type="ECO:0000256" key="1">
    <source>
        <dbReference type="ARBA" id="ARBA00022679"/>
    </source>
</evidence>
<protein>
    <submittedName>
        <fullName evidence="4">Putative acetyltransferase</fullName>
        <ecNumber evidence="4">2.3.1.-</ecNumber>
    </submittedName>
</protein>
<comment type="caution">
    <text evidence="4">The sequence shown here is derived from an EMBL/GenBank/DDBJ whole genome shotgun (WGS) entry which is preliminary data.</text>
</comment>
<keyword evidence="2 4" id="KW-0012">Acyltransferase</keyword>
<name>A0A7X0DP48_NOVIT</name>
<feature type="domain" description="N-acetyltransferase" evidence="3">
    <location>
        <begin position="4"/>
        <end position="149"/>
    </location>
</feature>
<dbReference type="PROSITE" id="PS51186">
    <property type="entry name" value="GNAT"/>
    <property type="match status" value="1"/>
</dbReference>
<evidence type="ECO:0000313" key="5">
    <source>
        <dbReference type="Proteomes" id="UP000544872"/>
    </source>
</evidence>
<dbReference type="PANTHER" id="PTHR43800">
    <property type="entry name" value="PEPTIDYL-LYSINE N-ACETYLTRANSFERASE YJAB"/>
    <property type="match status" value="1"/>
</dbReference>
<dbReference type="PANTHER" id="PTHR43800:SF1">
    <property type="entry name" value="PEPTIDYL-LYSINE N-ACETYLTRANSFERASE YJAB"/>
    <property type="match status" value="1"/>
</dbReference>
<dbReference type="Pfam" id="PF13508">
    <property type="entry name" value="Acetyltransf_7"/>
    <property type="match status" value="1"/>
</dbReference>
<proteinExistence type="predicted"/>
<evidence type="ECO:0000259" key="3">
    <source>
        <dbReference type="PROSITE" id="PS51186"/>
    </source>
</evidence>
<dbReference type="CDD" id="cd04301">
    <property type="entry name" value="NAT_SF"/>
    <property type="match status" value="1"/>
</dbReference>
<dbReference type="AlphaFoldDB" id="A0A7X0DP48"/>
<dbReference type="InterPro" id="IPR000182">
    <property type="entry name" value="GNAT_dom"/>
</dbReference>
<dbReference type="EC" id="2.3.1.-" evidence="4"/>
<dbReference type="Proteomes" id="UP000544872">
    <property type="component" value="Unassembled WGS sequence"/>
</dbReference>
<organism evidence="4 5">
    <name type="scientific">Novispirillum itersonii</name>
    <name type="common">Aquaspirillum itersonii</name>
    <dbReference type="NCBI Taxonomy" id="189"/>
    <lineage>
        <taxon>Bacteria</taxon>
        <taxon>Pseudomonadati</taxon>
        <taxon>Pseudomonadota</taxon>
        <taxon>Alphaproteobacteria</taxon>
        <taxon>Rhodospirillales</taxon>
        <taxon>Novispirillaceae</taxon>
        <taxon>Novispirillum</taxon>
    </lineage>
</organism>
<keyword evidence="1 4" id="KW-0808">Transferase</keyword>
<evidence type="ECO:0000256" key="2">
    <source>
        <dbReference type="ARBA" id="ARBA00023315"/>
    </source>
</evidence>
<dbReference type="Gene3D" id="3.40.630.30">
    <property type="match status" value="1"/>
</dbReference>
<dbReference type="SUPFAM" id="SSF55729">
    <property type="entry name" value="Acyl-CoA N-acyltransferases (Nat)"/>
    <property type="match status" value="1"/>
</dbReference>
<dbReference type="EMBL" id="JACIIX010000008">
    <property type="protein sequence ID" value="MBB6210872.1"/>
    <property type="molecule type" value="Genomic_DNA"/>
</dbReference>
<accession>A0A7X0DP48</accession>
<keyword evidence="5" id="KW-1185">Reference proteome</keyword>
<dbReference type="GO" id="GO:0016747">
    <property type="term" value="F:acyltransferase activity, transferring groups other than amino-acyl groups"/>
    <property type="evidence" value="ECO:0007669"/>
    <property type="project" value="InterPro"/>
</dbReference>
<evidence type="ECO:0000313" key="4">
    <source>
        <dbReference type="EMBL" id="MBB6210872.1"/>
    </source>
</evidence>
<dbReference type="InterPro" id="IPR016181">
    <property type="entry name" value="Acyl_CoA_acyltransferase"/>
</dbReference>
<gene>
    <name evidence="4" type="ORF">FHS48_002302</name>
</gene>